<dbReference type="AlphaFoldDB" id="A0A1I6G6J4"/>
<dbReference type="SUPFAM" id="SSF53448">
    <property type="entry name" value="Nucleotide-diphospho-sugar transferases"/>
    <property type="match status" value="1"/>
</dbReference>
<accession>A0A1I6G6J4</accession>
<protein>
    <submittedName>
        <fullName evidence="1">Glucosyl-3-phosphoglycerate synthase</fullName>
    </submittedName>
</protein>
<name>A0A1I6G6J4_9EURY</name>
<evidence type="ECO:0000313" key="2">
    <source>
        <dbReference type="Proteomes" id="UP000243250"/>
    </source>
</evidence>
<dbReference type="EMBL" id="FOYS01000001">
    <property type="protein sequence ID" value="SFR37805.1"/>
    <property type="molecule type" value="Genomic_DNA"/>
</dbReference>
<evidence type="ECO:0000313" key="1">
    <source>
        <dbReference type="EMBL" id="SFR37805.1"/>
    </source>
</evidence>
<keyword evidence="2" id="KW-1185">Reference proteome</keyword>
<sequence length="365" mass="40017">MEYVQERVTTLHDLADPVPDAPTDRTAVVVPMTEREYAGLAADSVLSELERIDPARVVVPLRAPAERVGPFREWLSEYDLSLDVLWCDGPRVADVLDAEGLNGASGKGRDVWLALGCAAREEFVVVHDADTKTYDRSYVSRLLFPLANGYQFSKGYYARVEDRRLYGRLFRLFYTPLVRALADETPAPILQYLSAFRYALAGEFAATSELARSIRAPRSWGLEVGVLGDAFDFAGFDGAAQVDLGAYEHDHRAVSGPTGLSDMSESVGETLLRTVTDHGVAPDFETLPARYRDTALRLVDQYAADAAFNGFEFDRAGEREQVDAYLDAVVEPTGADDRLPAWSDAPVSAEEVCEAATADAEEVSS</sequence>
<dbReference type="Gene3D" id="3.90.550.10">
    <property type="entry name" value="Spore Coat Polysaccharide Biosynthesis Protein SpsA, Chain A"/>
    <property type="match status" value="1"/>
</dbReference>
<dbReference type="OrthoDB" id="123709at2157"/>
<dbReference type="Proteomes" id="UP000243250">
    <property type="component" value="Unassembled WGS sequence"/>
</dbReference>
<organism evidence="1 2">
    <name type="scientific">Halogeometricum limi</name>
    <dbReference type="NCBI Taxonomy" id="555875"/>
    <lineage>
        <taxon>Archaea</taxon>
        <taxon>Methanobacteriati</taxon>
        <taxon>Methanobacteriota</taxon>
        <taxon>Stenosarchaea group</taxon>
        <taxon>Halobacteria</taxon>
        <taxon>Halobacteriales</taxon>
        <taxon>Haloferacaceae</taxon>
        <taxon>Halogeometricum</taxon>
    </lineage>
</organism>
<gene>
    <name evidence="1" type="ORF">SAMN04488124_0945</name>
</gene>
<proteinExistence type="predicted"/>
<reference evidence="2" key="1">
    <citation type="submission" date="2016-10" db="EMBL/GenBank/DDBJ databases">
        <authorList>
            <person name="Varghese N."/>
            <person name="Submissions S."/>
        </authorList>
    </citation>
    <scope>NUCLEOTIDE SEQUENCE [LARGE SCALE GENOMIC DNA]</scope>
    <source>
        <strain evidence="2">CGMCC 1.8711</strain>
    </source>
</reference>
<dbReference type="RefSeq" id="WP_089877179.1">
    <property type="nucleotide sequence ID" value="NZ_FOYS01000001.1"/>
</dbReference>
<dbReference type="InterPro" id="IPR029044">
    <property type="entry name" value="Nucleotide-diphossugar_trans"/>
</dbReference>
<dbReference type="STRING" id="555875.SAMN04488124_0945"/>